<comment type="similarity">
    <text evidence="4 17">Belongs to the MurCDEF family.</text>
</comment>
<dbReference type="EMBL" id="AP024601">
    <property type="protein sequence ID" value="BCU82251.1"/>
    <property type="molecule type" value="Genomic_DNA"/>
</dbReference>
<evidence type="ECO:0000256" key="15">
    <source>
        <dbReference type="ARBA" id="ARBA00032324"/>
    </source>
</evidence>
<evidence type="ECO:0000259" key="20">
    <source>
        <dbReference type="Pfam" id="PF08245"/>
    </source>
</evidence>
<dbReference type="Gene3D" id="3.40.1190.10">
    <property type="entry name" value="Mur-like, catalytic domain"/>
    <property type="match status" value="1"/>
</dbReference>
<evidence type="ECO:0000256" key="11">
    <source>
        <dbReference type="ARBA" id="ARBA00022960"/>
    </source>
</evidence>
<dbReference type="EC" id="6.3.2.9" evidence="5 17"/>
<dbReference type="KEGG" id="pabs:JIR001_20340"/>
<evidence type="ECO:0000256" key="6">
    <source>
        <dbReference type="ARBA" id="ARBA00015655"/>
    </source>
</evidence>
<evidence type="ECO:0000256" key="13">
    <source>
        <dbReference type="ARBA" id="ARBA00023316"/>
    </source>
</evidence>
<dbReference type="GO" id="GO:0051301">
    <property type="term" value="P:cell division"/>
    <property type="evidence" value="ECO:0007669"/>
    <property type="project" value="UniProtKB-KW"/>
</dbReference>
<keyword evidence="8 17" id="KW-0436">Ligase</keyword>
<keyword evidence="12 17" id="KW-0573">Peptidoglycan synthesis</keyword>
<evidence type="ECO:0000256" key="1">
    <source>
        <dbReference type="ARBA" id="ARBA00002734"/>
    </source>
</evidence>
<evidence type="ECO:0000256" key="18">
    <source>
        <dbReference type="RuleBase" id="RU003664"/>
    </source>
</evidence>
<comment type="pathway">
    <text evidence="3 17 18">Cell wall biogenesis; peptidoglycan biosynthesis.</text>
</comment>
<keyword evidence="22" id="KW-1185">Reference proteome</keyword>
<proteinExistence type="inferred from homology"/>
<evidence type="ECO:0000256" key="4">
    <source>
        <dbReference type="ARBA" id="ARBA00010416"/>
    </source>
</evidence>
<dbReference type="RefSeq" id="WP_212772608.1">
    <property type="nucleotide sequence ID" value="NZ_AP024601.1"/>
</dbReference>
<dbReference type="HAMAP" id="MF_00639">
    <property type="entry name" value="MurD"/>
    <property type="match status" value="1"/>
</dbReference>
<dbReference type="Pfam" id="PF02875">
    <property type="entry name" value="Mur_ligase_C"/>
    <property type="match status" value="1"/>
</dbReference>
<gene>
    <name evidence="17 21" type="primary">murD</name>
    <name evidence="21" type="ORF">JIR001_20340</name>
</gene>
<protein>
    <recommendedName>
        <fullName evidence="6 17">UDP-N-acetylmuramoylalanine--D-glutamate ligase</fullName>
        <ecNumber evidence="5 17">6.3.2.9</ecNumber>
    </recommendedName>
    <alternativeName>
        <fullName evidence="15 17">D-glutamic acid-adding enzyme</fullName>
    </alternativeName>
    <alternativeName>
        <fullName evidence="14 17">UDP-N-acetylmuramoyl-L-alanyl-D-glutamate synthetase</fullName>
    </alternativeName>
</protein>
<dbReference type="GO" id="GO:0008764">
    <property type="term" value="F:UDP-N-acetylmuramoylalanine-D-glutamate ligase activity"/>
    <property type="evidence" value="ECO:0007669"/>
    <property type="project" value="UniProtKB-UniRule"/>
</dbReference>
<evidence type="ECO:0000256" key="10">
    <source>
        <dbReference type="ARBA" id="ARBA00022840"/>
    </source>
</evidence>
<dbReference type="SUPFAM" id="SSF53623">
    <property type="entry name" value="MurD-like peptide ligases, catalytic domain"/>
    <property type="match status" value="1"/>
</dbReference>
<dbReference type="UniPathway" id="UPA00219"/>
<dbReference type="PANTHER" id="PTHR43692">
    <property type="entry name" value="UDP-N-ACETYLMURAMOYLALANINE--D-GLUTAMATE LIGASE"/>
    <property type="match status" value="1"/>
</dbReference>
<dbReference type="InterPro" id="IPR005762">
    <property type="entry name" value="MurD"/>
</dbReference>
<dbReference type="NCBIfam" id="TIGR01087">
    <property type="entry name" value="murD"/>
    <property type="match status" value="1"/>
</dbReference>
<accession>A0A8D5UGY5</accession>
<dbReference type="GO" id="GO:0005524">
    <property type="term" value="F:ATP binding"/>
    <property type="evidence" value="ECO:0007669"/>
    <property type="project" value="UniProtKB-UniRule"/>
</dbReference>
<comment type="function">
    <text evidence="1 17 18">Cell wall formation. Catalyzes the addition of glutamate to the nucleotide precursor UDP-N-acetylmuramoyl-L-alanine (UMA).</text>
</comment>
<keyword evidence="7 17" id="KW-0963">Cytoplasm</keyword>
<keyword evidence="10 17" id="KW-0067">ATP-binding</keyword>
<dbReference type="Pfam" id="PF08245">
    <property type="entry name" value="Mur_ligase_M"/>
    <property type="match status" value="1"/>
</dbReference>
<dbReference type="InterPro" id="IPR004101">
    <property type="entry name" value="Mur_ligase_C"/>
</dbReference>
<dbReference type="Proteomes" id="UP000677436">
    <property type="component" value="Chromosome"/>
</dbReference>
<feature type="domain" description="Mur ligase C-terminal" evidence="19">
    <location>
        <begin position="319"/>
        <end position="433"/>
    </location>
</feature>
<evidence type="ECO:0000256" key="2">
    <source>
        <dbReference type="ARBA" id="ARBA00004496"/>
    </source>
</evidence>
<dbReference type="Gene3D" id="3.90.190.20">
    <property type="entry name" value="Mur ligase, C-terminal domain"/>
    <property type="match status" value="1"/>
</dbReference>
<dbReference type="InterPro" id="IPR036615">
    <property type="entry name" value="Mur_ligase_C_dom_sf"/>
</dbReference>
<evidence type="ECO:0000256" key="14">
    <source>
        <dbReference type="ARBA" id="ARBA00030398"/>
    </source>
</evidence>
<dbReference type="AlphaFoldDB" id="A0A8D5UGY5"/>
<dbReference type="InterPro" id="IPR036565">
    <property type="entry name" value="Mur-like_cat_sf"/>
</dbReference>
<dbReference type="Pfam" id="PF21799">
    <property type="entry name" value="MurD-like_N"/>
    <property type="match status" value="1"/>
</dbReference>
<keyword evidence="17 18" id="KW-0131">Cell cycle</keyword>
<dbReference type="Gene3D" id="3.40.50.720">
    <property type="entry name" value="NAD(P)-binding Rossmann-like Domain"/>
    <property type="match status" value="1"/>
</dbReference>
<organism evidence="21 22">
    <name type="scientific">Polycladomyces abyssicola</name>
    <dbReference type="NCBI Taxonomy" id="1125966"/>
    <lineage>
        <taxon>Bacteria</taxon>
        <taxon>Bacillati</taxon>
        <taxon>Bacillota</taxon>
        <taxon>Bacilli</taxon>
        <taxon>Bacillales</taxon>
        <taxon>Thermoactinomycetaceae</taxon>
        <taxon>Polycladomyces</taxon>
    </lineage>
</organism>
<keyword evidence="9 17" id="KW-0547">Nucleotide-binding</keyword>
<dbReference type="GO" id="GO:0009252">
    <property type="term" value="P:peptidoglycan biosynthetic process"/>
    <property type="evidence" value="ECO:0007669"/>
    <property type="project" value="UniProtKB-UniRule"/>
</dbReference>
<evidence type="ECO:0000256" key="5">
    <source>
        <dbReference type="ARBA" id="ARBA00012212"/>
    </source>
</evidence>
<dbReference type="SUPFAM" id="SSF53244">
    <property type="entry name" value="MurD-like peptide ligases, peptide-binding domain"/>
    <property type="match status" value="1"/>
</dbReference>
<feature type="domain" description="Mur ligase central" evidence="20">
    <location>
        <begin position="119"/>
        <end position="296"/>
    </location>
</feature>
<evidence type="ECO:0000313" key="22">
    <source>
        <dbReference type="Proteomes" id="UP000677436"/>
    </source>
</evidence>
<keyword evidence="17 18" id="KW-0132">Cell division</keyword>
<name>A0A8D5UGY5_9BACL</name>
<comment type="subcellular location">
    <subcellularLocation>
        <location evidence="2 17 18">Cytoplasm</location>
    </subcellularLocation>
</comment>
<sequence>MILRDAEEWAGRSVVVLGLAKSGGAVAKLLHRLGAQVVVNDKKPREACPEADELEALGIQVICGHHPDDLLTNGVDVLVKNPGIPYSAAPVRQAQEMGIPVITEVEVAGGLTASRLVGITGSNGKTTTTSLVGQMLSTGGIPSRVAGNIGMALSEVVQETRPDEWLVVELSSFQLKGTKHFHPKVASLLNIVPAHLDYHGTMEDYIASKQRLFRNQTSEDAAVFNWDNPVCRETAASVKSRVWWFSRREPVPRGAMVEDGWIRLRTDEGEVPLLPVKEVALPGAHHLENALAAAVIAHLCGCPTDAIANVLRTFRGVEHRLEYVGTVDGVAYYNDSKATNAQAAIRALESFDQPIVWIGGGLDRGVDFHELVPVFAQRVKAVVAYGQSAPILLARAEEAGVPIRLGVKDVAEAVAEASKAAQPGDVVLLSPACASWDMYTSFEERGSIFKQAVHRL</sequence>
<evidence type="ECO:0000259" key="19">
    <source>
        <dbReference type="Pfam" id="PF02875"/>
    </source>
</evidence>
<evidence type="ECO:0000313" key="21">
    <source>
        <dbReference type="EMBL" id="BCU82251.1"/>
    </source>
</evidence>
<comment type="catalytic activity">
    <reaction evidence="16 17 18">
        <text>UDP-N-acetyl-alpha-D-muramoyl-L-alanine + D-glutamate + ATP = UDP-N-acetyl-alpha-D-muramoyl-L-alanyl-D-glutamate + ADP + phosphate + H(+)</text>
        <dbReference type="Rhea" id="RHEA:16429"/>
        <dbReference type="ChEBI" id="CHEBI:15378"/>
        <dbReference type="ChEBI" id="CHEBI:29986"/>
        <dbReference type="ChEBI" id="CHEBI:30616"/>
        <dbReference type="ChEBI" id="CHEBI:43474"/>
        <dbReference type="ChEBI" id="CHEBI:83898"/>
        <dbReference type="ChEBI" id="CHEBI:83900"/>
        <dbReference type="ChEBI" id="CHEBI:456216"/>
        <dbReference type="EC" id="6.3.2.9"/>
    </reaction>
</comment>
<keyword evidence="11 17" id="KW-0133">Cell shape</keyword>
<dbReference type="GO" id="GO:0071555">
    <property type="term" value="P:cell wall organization"/>
    <property type="evidence" value="ECO:0007669"/>
    <property type="project" value="UniProtKB-KW"/>
</dbReference>
<evidence type="ECO:0000256" key="3">
    <source>
        <dbReference type="ARBA" id="ARBA00004752"/>
    </source>
</evidence>
<dbReference type="PANTHER" id="PTHR43692:SF1">
    <property type="entry name" value="UDP-N-ACETYLMURAMOYLALANINE--D-GLUTAMATE LIGASE"/>
    <property type="match status" value="1"/>
</dbReference>
<evidence type="ECO:0000256" key="12">
    <source>
        <dbReference type="ARBA" id="ARBA00022984"/>
    </source>
</evidence>
<dbReference type="GO" id="GO:0005737">
    <property type="term" value="C:cytoplasm"/>
    <property type="evidence" value="ECO:0007669"/>
    <property type="project" value="UniProtKB-SubCell"/>
</dbReference>
<evidence type="ECO:0000256" key="17">
    <source>
        <dbReference type="HAMAP-Rule" id="MF_00639"/>
    </source>
</evidence>
<dbReference type="SUPFAM" id="SSF51984">
    <property type="entry name" value="MurCD N-terminal domain"/>
    <property type="match status" value="1"/>
</dbReference>
<reference evidence="21" key="2">
    <citation type="journal article" date="2021" name="Microbiol. Resour. Announc.">
        <title>Complete Genome Sequence of Polycladomyces abyssicola JIR-001T, Isolated from Hemipelagic Sediment in Deep Seawater.</title>
        <authorList>
            <person name="Tsubouchi T."/>
            <person name="Kaneko Y."/>
        </authorList>
    </citation>
    <scope>NUCLEOTIDE SEQUENCE</scope>
    <source>
        <strain evidence="21">JIR-001</strain>
    </source>
</reference>
<keyword evidence="13 17" id="KW-0961">Cell wall biogenesis/degradation</keyword>
<evidence type="ECO:0000256" key="9">
    <source>
        <dbReference type="ARBA" id="ARBA00022741"/>
    </source>
</evidence>
<evidence type="ECO:0000256" key="8">
    <source>
        <dbReference type="ARBA" id="ARBA00022598"/>
    </source>
</evidence>
<feature type="binding site" evidence="17">
    <location>
        <begin position="121"/>
        <end position="127"/>
    </location>
    <ligand>
        <name>ATP</name>
        <dbReference type="ChEBI" id="CHEBI:30616"/>
    </ligand>
</feature>
<dbReference type="InterPro" id="IPR013221">
    <property type="entry name" value="Mur_ligase_cen"/>
</dbReference>
<evidence type="ECO:0000256" key="7">
    <source>
        <dbReference type="ARBA" id="ARBA00022490"/>
    </source>
</evidence>
<reference evidence="21" key="1">
    <citation type="journal article" date="2013" name="Int. J. Syst. Evol. Microbiol.">
        <title>Polycladomyces abyssicola gen. nov., sp. nov., a thermophilic filamentous bacterium isolated from hemipelagic sediment.</title>
        <authorList>
            <person name="Tsubouchi T."/>
            <person name="Shimane Y."/>
            <person name="Mori K."/>
            <person name="Usui K."/>
            <person name="Hiraki T."/>
            <person name="Tame A."/>
            <person name="Uematsu K."/>
            <person name="Maruyama T."/>
            <person name="Hatada Y."/>
        </authorList>
    </citation>
    <scope>NUCLEOTIDE SEQUENCE</scope>
    <source>
        <strain evidence="21">JIR-001</strain>
    </source>
</reference>
<evidence type="ECO:0000256" key="16">
    <source>
        <dbReference type="ARBA" id="ARBA00047632"/>
    </source>
</evidence>
<dbReference type="GO" id="GO:0008360">
    <property type="term" value="P:regulation of cell shape"/>
    <property type="evidence" value="ECO:0007669"/>
    <property type="project" value="UniProtKB-KW"/>
</dbReference>